<name>A0A557XQH0_9MYCO</name>
<dbReference type="AlphaFoldDB" id="A0A557XQH0"/>
<evidence type="ECO:0008006" key="3">
    <source>
        <dbReference type="Google" id="ProtNLM"/>
    </source>
</evidence>
<dbReference type="RefSeq" id="WP_144952263.1">
    <property type="nucleotide sequence ID" value="NZ_VMQU01000057.1"/>
</dbReference>
<dbReference type="EMBL" id="VMQU01000057">
    <property type="protein sequence ID" value="TVS88160.1"/>
    <property type="molecule type" value="Genomic_DNA"/>
</dbReference>
<reference evidence="1 2" key="1">
    <citation type="submission" date="2019-07" db="EMBL/GenBank/DDBJ databases">
        <title>New Mycobacterium species.</title>
        <authorList>
            <person name="Tortoli E."/>
            <person name="Ghielmetti G."/>
            <person name="Friedel U."/>
            <person name="Trovato A."/>
        </authorList>
    </citation>
    <scope>NUCLEOTIDE SEQUENCE [LARGE SCALE GENOMIC DNA]</scope>
    <source>
        <strain evidence="1 2">16-83</strain>
    </source>
</reference>
<dbReference type="OrthoDB" id="9787979at2"/>
<evidence type="ECO:0000313" key="1">
    <source>
        <dbReference type="EMBL" id="TVS88160.1"/>
    </source>
</evidence>
<organism evidence="1 2">
    <name type="scientific">Mycobacterium helveticum</name>
    <dbReference type="NCBI Taxonomy" id="2592811"/>
    <lineage>
        <taxon>Bacteria</taxon>
        <taxon>Bacillati</taxon>
        <taxon>Actinomycetota</taxon>
        <taxon>Actinomycetes</taxon>
        <taxon>Mycobacteriales</taxon>
        <taxon>Mycobacteriaceae</taxon>
        <taxon>Mycobacterium</taxon>
    </lineage>
</organism>
<gene>
    <name evidence="1" type="ORF">FPZ47_14555</name>
</gene>
<sequence>MERTRGIPGRPLPSFPAGVSVVRREAHPAAGGFSARLWLGGEEELLAPALARAGWHMSYVPDVPDVPARHQASRLRDAHLRRRHGMRNTLWFTWLRRLLEDMQPNGRARNRVS</sequence>
<comment type="caution">
    <text evidence="1">The sequence shown here is derived from an EMBL/GenBank/DDBJ whole genome shotgun (WGS) entry which is preliminary data.</text>
</comment>
<dbReference type="InterPro" id="IPR029044">
    <property type="entry name" value="Nucleotide-diphossugar_trans"/>
</dbReference>
<proteinExistence type="predicted"/>
<accession>A0A557XQH0</accession>
<keyword evidence="2" id="KW-1185">Reference proteome</keyword>
<dbReference type="SUPFAM" id="SSF53448">
    <property type="entry name" value="Nucleotide-diphospho-sugar transferases"/>
    <property type="match status" value="1"/>
</dbReference>
<evidence type="ECO:0000313" key="2">
    <source>
        <dbReference type="Proteomes" id="UP000320513"/>
    </source>
</evidence>
<dbReference type="Proteomes" id="UP000320513">
    <property type="component" value="Unassembled WGS sequence"/>
</dbReference>
<protein>
    <recommendedName>
        <fullName evidence="3">Glycosyltransferase family 2 protein</fullName>
    </recommendedName>
</protein>